<reference evidence="3 4" key="1">
    <citation type="submission" date="2023-10" db="EMBL/GenBank/DDBJ databases">
        <title>Noviherbaspirillum sp. CPCC 100848 genome assembly.</title>
        <authorList>
            <person name="Li X.Y."/>
            <person name="Fang X.M."/>
        </authorList>
    </citation>
    <scope>NUCLEOTIDE SEQUENCE [LARGE SCALE GENOMIC DNA]</scope>
    <source>
        <strain evidence="3 4">CPCC 100848</strain>
    </source>
</reference>
<accession>A0ABU6JJ45</accession>
<evidence type="ECO:0000259" key="2">
    <source>
        <dbReference type="Pfam" id="PF00144"/>
    </source>
</evidence>
<gene>
    <name evidence="3" type="ORF">RY831_31745</name>
</gene>
<keyword evidence="1" id="KW-0732">Signal</keyword>
<name>A0ABU6JJ45_9BURK</name>
<organism evidence="3 4">
    <name type="scientific">Noviherbaspirillum album</name>
    <dbReference type="NCBI Taxonomy" id="3080276"/>
    <lineage>
        <taxon>Bacteria</taxon>
        <taxon>Pseudomonadati</taxon>
        <taxon>Pseudomonadota</taxon>
        <taxon>Betaproteobacteria</taxon>
        <taxon>Burkholderiales</taxon>
        <taxon>Oxalobacteraceae</taxon>
        <taxon>Noviherbaspirillum</taxon>
    </lineage>
</organism>
<comment type="caution">
    <text evidence="3">The sequence shown here is derived from an EMBL/GenBank/DDBJ whole genome shotgun (WGS) entry which is preliminary data.</text>
</comment>
<dbReference type="PANTHER" id="PTHR43283:SF7">
    <property type="entry name" value="BETA-LACTAMASE-RELATED DOMAIN-CONTAINING PROTEIN"/>
    <property type="match status" value="1"/>
</dbReference>
<feature type="domain" description="Beta-lactamase-related" evidence="2">
    <location>
        <begin position="128"/>
        <end position="429"/>
    </location>
</feature>
<keyword evidence="4" id="KW-1185">Reference proteome</keyword>
<dbReference type="RefSeq" id="WP_326510302.1">
    <property type="nucleotide sequence ID" value="NZ_JAWIIV010000069.1"/>
</dbReference>
<proteinExistence type="predicted"/>
<dbReference type="Gene3D" id="3.40.710.10">
    <property type="entry name" value="DD-peptidase/beta-lactamase superfamily"/>
    <property type="match status" value="1"/>
</dbReference>
<dbReference type="PANTHER" id="PTHR43283">
    <property type="entry name" value="BETA-LACTAMASE-RELATED"/>
    <property type="match status" value="1"/>
</dbReference>
<sequence>MMKNPKCAFRLHAVVAAIGVLLAVPLAAQEVKLPPPEHTDPVALAIMKGFPPPAEKIVNLGNLLKYPNSRWGFQHIRELGPTANVWRGRAAISSLPEAARQLENVDFQSKDGQQISVEDWQKSTYTDGLLVLHRGHIVYQRYYSGMRPETPHALWSLSKSFTGLLARILIQDNKLAPHAKVSDYLPELAGTAWGDATVQQTLDMTTSAQYREVFSDPKSEIFPYLFAGGILPAPKDYSGPKTTYDFLKTVKKDGEHGNGFKYKSVDTEVIGWVLSRITGKSFAELVSDHIWSKIGAEEDAHVWVDPAGTVLSSIGLNATLRDLGRLGEALRMNGRINGSQAIPEAVVAELRKGADREKFKASGQNVRAGYSYHDFWWNPHDADGSFEAKGLNGQHIHINPKAELVIVKLSSHPIGDTSFTHELDRRAFAAIAKAVVQ</sequence>
<dbReference type="SUPFAM" id="SSF56601">
    <property type="entry name" value="beta-lactamase/transpeptidase-like"/>
    <property type="match status" value="1"/>
</dbReference>
<evidence type="ECO:0000313" key="4">
    <source>
        <dbReference type="Proteomes" id="UP001352263"/>
    </source>
</evidence>
<keyword evidence="3" id="KW-0378">Hydrolase</keyword>
<dbReference type="InterPro" id="IPR001466">
    <property type="entry name" value="Beta-lactam-related"/>
</dbReference>
<protein>
    <submittedName>
        <fullName evidence="3">Serine hydrolase</fullName>
        <ecNumber evidence="3">3.-.-.-</ecNumber>
    </submittedName>
</protein>
<dbReference type="InterPro" id="IPR050789">
    <property type="entry name" value="Diverse_Enzym_Activities"/>
</dbReference>
<dbReference type="GO" id="GO:0016787">
    <property type="term" value="F:hydrolase activity"/>
    <property type="evidence" value="ECO:0007669"/>
    <property type="project" value="UniProtKB-KW"/>
</dbReference>
<dbReference type="InterPro" id="IPR012338">
    <property type="entry name" value="Beta-lactam/transpept-like"/>
</dbReference>
<feature type="signal peptide" evidence="1">
    <location>
        <begin position="1"/>
        <end position="28"/>
    </location>
</feature>
<dbReference type="Proteomes" id="UP001352263">
    <property type="component" value="Unassembled WGS sequence"/>
</dbReference>
<dbReference type="EC" id="3.-.-.-" evidence="3"/>
<feature type="chain" id="PRO_5045726369" evidence="1">
    <location>
        <begin position="29"/>
        <end position="437"/>
    </location>
</feature>
<evidence type="ECO:0000313" key="3">
    <source>
        <dbReference type="EMBL" id="MEC4723699.1"/>
    </source>
</evidence>
<evidence type="ECO:0000256" key="1">
    <source>
        <dbReference type="SAM" id="SignalP"/>
    </source>
</evidence>
<dbReference type="EMBL" id="JAWIIV010000069">
    <property type="protein sequence ID" value="MEC4723699.1"/>
    <property type="molecule type" value="Genomic_DNA"/>
</dbReference>
<dbReference type="Pfam" id="PF00144">
    <property type="entry name" value="Beta-lactamase"/>
    <property type="match status" value="1"/>
</dbReference>